<dbReference type="GeneID" id="28855719"/>
<keyword evidence="2" id="KW-1185">Reference proteome</keyword>
<dbReference type="AlphaFoldDB" id="A0A179FH50"/>
<dbReference type="Proteomes" id="UP000078397">
    <property type="component" value="Unassembled WGS sequence"/>
</dbReference>
<dbReference type="Gene3D" id="3.30.559.10">
    <property type="entry name" value="Chloramphenicol acetyltransferase-like domain"/>
    <property type="match status" value="1"/>
</dbReference>
<proteinExistence type="predicted"/>
<reference evidence="1 2" key="1">
    <citation type="journal article" date="2016" name="PLoS Pathog.">
        <title>Biosynthesis of antibiotic leucinostatins in bio-control fungus Purpureocillium lilacinum and their inhibition on phytophthora revealed by genome mining.</title>
        <authorList>
            <person name="Wang G."/>
            <person name="Liu Z."/>
            <person name="Lin R."/>
            <person name="Li E."/>
            <person name="Mao Z."/>
            <person name="Ling J."/>
            <person name="Yang Y."/>
            <person name="Yin W.B."/>
            <person name="Xie B."/>
        </authorList>
    </citation>
    <scope>NUCLEOTIDE SEQUENCE [LARGE SCALE GENOMIC DNA]</scope>
    <source>
        <strain evidence="1">170</strain>
    </source>
</reference>
<name>A0A179FH50_METCM</name>
<protein>
    <submittedName>
        <fullName evidence="1">Uncharacterized protein</fullName>
    </submittedName>
</protein>
<organism evidence="1 2">
    <name type="scientific">Pochonia chlamydosporia 170</name>
    <dbReference type="NCBI Taxonomy" id="1380566"/>
    <lineage>
        <taxon>Eukaryota</taxon>
        <taxon>Fungi</taxon>
        <taxon>Dikarya</taxon>
        <taxon>Ascomycota</taxon>
        <taxon>Pezizomycotina</taxon>
        <taxon>Sordariomycetes</taxon>
        <taxon>Hypocreomycetidae</taxon>
        <taxon>Hypocreales</taxon>
        <taxon>Clavicipitaceae</taxon>
        <taxon>Pochonia</taxon>
    </lineage>
</organism>
<evidence type="ECO:0000313" key="2">
    <source>
        <dbReference type="Proteomes" id="UP000078397"/>
    </source>
</evidence>
<gene>
    <name evidence="1" type="ORF">VFPPC_13953</name>
</gene>
<dbReference type="KEGG" id="pchm:VFPPC_13953"/>
<dbReference type="InterPro" id="IPR023213">
    <property type="entry name" value="CAT-like_dom_sf"/>
</dbReference>
<dbReference type="EMBL" id="LSBJ02000005">
    <property type="protein sequence ID" value="OAQ64856.1"/>
    <property type="molecule type" value="Genomic_DNA"/>
</dbReference>
<accession>A0A179FH50</accession>
<dbReference type="RefSeq" id="XP_018142170.1">
    <property type="nucleotide sequence ID" value="XM_018291725.1"/>
</dbReference>
<comment type="caution">
    <text evidence="1">The sequence shown here is derived from an EMBL/GenBank/DDBJ whole genome shotgun (WGS) entry which is preliminary data.</text>
</comment>
<sequence>MSFVNNERLLYRLSSLENRIPREYYHVVIPYARTLAGNADGEEANQIRYVTRETFKAVLRNLGPLKGRVFNANPQLPQLGDSQLWIREVPFDINDVYGCQFAGNAFPPFDKDNVHSDYLLKGGLNFSAGVGTPPVKLMVTVCPTQTILAFSFFRPIFGLEARNKFLRILDEFNFQDGLADDDAMYFALPAGPFRVEAQAEEVRVETAMKLLHDVYVPSPGAIYDEDIEQAVRSKKLLLSKDRVDQVVSRYLGGVPETVMGYTKAQMATAALLWVAIIEARIQLRDELYDEMSEGGTVRLDMMTSGCHVCEDRDYGPSPPEARWPGNTEFPLVSRMPGKSFCNWPTAGVNEETLARAVKMVAANLRRVDKGMVINFVQKRVNGTYLASKDAYDRALNCEWEGIMLENWTGHNYKGMEGLMDVEKYPRASLAHAHQDCPAGTIRLLPEVDDEDDGKVPVLVAVYEDEMAALVEQKLRGYV</sequence>
<evidence type="ECO:0000313" key="1">
    <source>
        <dbReference type="EMBL" id="OAQ64856.1"/>
    </source>
</evidence>